<protein>
    <recommendedName>
        <fullName evidence="3">Metallo-beta-lactamase domain-containing protein 1</fullName>
    </recommendedName>
    <alternativeName>
        <fullName evidence="4">Endoribonuclease MBLAC1</fullName>
    </alternativeName>
</protein>
<dbReference type="Gene3D" id="3.60.15.10">
    <property type="entry name" value="Ribonuclease Z/Hydroxyacylglutathione hydrolase-like"/>
    <property type="match status" value="1"/>
</dbReference>
<evidence type="ECO:0000313" key="9">
    <source>
        <dbReference type="Proteomes" id="UP000176608"/>
    </source>
</evidence>
<sequence>MNKLKILVEGYAKPGPGTTYQASPTCVLIYHNDLKILVDPGANKERLLNALKEEDLVPNDIDILFLSHYHPDHFLNLKLFPNNALYDGSMLWKDDTETAYSDKLPGTEIQILPTPGHSAETRGTYIRRGRFRNCLHSPRRILVGRWEARHFLA</sequence>
<feature type="domain" description="Metallo-beta-lactamase" evidence="7">
    <location>
        <begin position="24"/>
        <end position="83"/>
    </location>
</feature>
<dbReference type="PANTHER" id="PTHR23200:SF48">
    <property type="entry name" value="METALLO-BETA-LACTAMASE DOMAIN-CONTAINING PROTEIN 1"/>
    <property type="match status" value="1"/>
</dbReference>
<dbReference type="InterPro" id="IPR001279">
    <property type="entry name" value="Metallo-B-lactamas"/>
</dbReference>
<evidence type="ECO:0000256" key="3">
    <source>
        <dbReference type="ARBA" id="ARBA00014856"/>
    </source>
</evidence>
<evidence type="ECO:0000259" key="7">
    <source>
        <dbReference type="Pfam" id="PF00753"/>
    </source>
</evidence>
<name>A0A1F4UQS2_UNCKA</name>
<dbReference type="Proteomes" id="UP000176608">
    <property type="component" value="Unassembled WGS sequence"/>
</dbReference>
<dbReference type="InterPro" id="IPR036866">
    <property type="entry name" value="RibonucZ/Hydroxyglut_hydro"/>
</dbReference>
<comment type="subcellular location">
    <subcellularLocation>
        <location evidence="1">Cytoplasm</location>
        <location evidence="1">Cytosol</location>
    </subcellularLocation>
</comment>
<dbReference type="AlphaFoldDB" id="A0A1F4UQS2"/>
<comment type="caution">
    <text evidence="8">The sequence shown here is derived from an EMBL/GenBank/DDBJ whole genome shotgun (WGS) entry which is preliminary data.</text>
</comment>
<organism evidence="8 9">
    <name type="scientific">candidate division WWE3 bacterium RIFCSPHIGHO2_01_FULL_42_13</name>
    <dbReference type="NCBI Taxonomy" id="1802617"/>
    <lineage>
        <taxon>Bacteria</taxon>
        <taxon>Katanobacteria</taxon>
    </lineage>
</organism>
<comment type="catalytic activity">
    <reaction evidence="5">
        <text>a ribonucleotidyl-ribonucleotide-RNA + H2O = a 3'-end ribonucleotide-RNA + a 5'-end 5'-phospho-ribonucleoside-RNA + H(+)</text>
        <dbReference type="Rhea" id="RHEA:68096"/>
        <dbReference type="Rhea" id="RHEA-COMP:15179"/>
        <dbReference type="Rhea" id="RHEA-COMP:17355"/>
        <dbReference type="Rhea" id="RHEA-COMP:17428"/>
        <dbReference type="ChEBI" id="CHEBI:15377"/>
        <dbReference type="ChEBI" id="CHEBI:15378"/>
        <dbReference type="ChEBI" id="CHEBI:74896"/>
        <dbReference type="ChEBI" id="CHEBI:138282"/>
        <dbReference type="ChEBI" id="CHEBI:173118"/>
    </reaction>
    <physiologicalReaction direction="left-to-right" evidence="5">
        <dbReference type="Rhea" id="RHEA:68097"/>
    </physiologicalReaction>
</comment>
<dbReference type="GO" id="GO:0005829">
    <property type="term" value="C:cytosol"/>
    <property type="evidence" value="ECO:0007669"/>
    <property type="project" value="UniProtKB-SubCell"/>
</dbReference>
<evidence type="ECO:0000256" key="6">
    <source>
        <dbReference type="ARBA" id="ARBA00045869"/>
    </source>
</evidence>
<dbReference type="Pfam" id="PF00753">
    <property type="entry name" value="Lactamase_B"/>
    <property type="match status" value="1"/>
</dbReference>
<dbReference type="SUPFAM" id="SSF56281">
    <property type="entry name" value="Metallo-hydrolase/oxidoreductase"/>
    <property type="match status" value="1"/>
</dbReference>
<gene>
    <name evidence="8" type="ORF">A2886_00090</name>
</gene>
<evidence type="ECO:0000256" key="1">
    <source>
        <dbReference type="ARBA" id="ARBA00004514"/>
    </source>
</evidence>
<evidence type="ECO:0000313" key="8">
    <source>
        <dbReference type="EMBL" id="OGC47331.1"/>
    </source>
</evidence>
<dbReference type="EMBL" id="MEVA01000013">
    <property type="protein sequence ID" value="OGC47331.1"/>
    <property type="molecule type" value="Genomic_DNA"/>
</dbReference>
<dbReference type="STRING" id="1802617.A2886_00090"/>
<evidence type="ECO:0000256" key="2">
    <source>
        <dbReference type="ARBA" id="ARBA00011738"/>
    </source>
</evidence>
<accession>A0A1F4UQS2</accession>
<reference evidence="8 9" key="1">
    <citation type="journal article" date="2016" name="Nat. Commun.">
        <title>Thousands of microbial genomes shed light on interconnected biogeochemical processes in an aquifer system.</title>
        <authorList>
            <person name="Anantharaman K."/>
            <person name="Brown C.T."/>
            <person name="Hug L.A."/>
            <person name="Sharon I."/>
            <person name="Castelle C.J."/>
            <person name="Probst A.J."/>
            <person name="Thomas B.C."/>
            <person name="Singh A."/>
            <person name="Wilkins M.J."/>
            <person name="Karaoz U."/>
            <person name="Brodie E.L."/>
            <person name="Williams K.H."/>
            <person name="Hubbard S.S."/>
            <person name="Banfield J.F."/>
        </authorList>
    </citation>
    <scope>NUCLEOTIDE SEQUENCE [LARGE SCALE GENOMIC DNA]</scope>
</reference>
<proteinExistence type="predicted"/>
<comment type="subunit">
    <text evidence="2">Homodimer.</text>
</comment>
<dbReference type="InterPro" id="IPR039344">
    <property type="entry name" value="MBLAC1"/>
</dbReference>
<evidence type="ECO:0000256" key="4">
    <source>
        <dbReference type="ARBA" id="ARBA00032988"/>
    </source>
</evidence>
<dbReference type="PANTHER" id="PTHR23200">
    <property type="entry name" value="METALLO-BETA-LACTAMASE DOMAIN-CONTAINING PROTEIN 1"/>
    <property type="match status" value="1"/>
</dbReference>
<comment type="function">
    <text evidence="6">Endoribonuclease that catalyzes the hydrolysis of histone-coding pre-mRNA 3'-end. Involved in histone pre-mRNA processing during the S-phase of the cell cycle, which is required for entering/progressing through S-phase. Cleaves histone pre-mRNA at a major and a minor cleavage site after the 5'-ACCCA-3' and the 5'-ACCCACA-3' sequence, respectively, and located downstream of the stem-loop. May require the presence of the HDE element located at the histone pre-RNA 3'-end to avoid non-specific cleavage.</text>
</comment>
<evidence type="ECO:0000256" key="5">
    <source>
        <dbReference type="ARBA" id="ARBA00044690"/>
    </source>
</evidence>